<reference evidence="2" key="1">
    <citation type="submission" date="2020-10" db="EMBL/GenBank/DDBJ databases">
        <authorList>
            <person name="Castelo-Branco R."/>
            <person name="Eusebio N."/>
            <person name="Adriana R."/>
            <person name="Vieira A."/>
            <person name="Brugerolle De Fraissinette N."/>
            <person name="Rezende De Castro R."/>
            <person name="Schneider M.P."/>
            <person name="Vasconcelos V."/>
            <person name="Leao P.N."/>
        </authorList>
    </citation>
    <scope>NUCLEOTIDE SEQUENCE</scope>
    <source>
        <strain evidence="2">LEGE 11480</strain>
    </source>
</reference>
<gene>
    <name evidence="2" type="ORF">IQ266_19240</name>
</gene>
<sequence>MSRSIYLKRRSVSRVRPTGILSIVVGLTLTPLPCFAATLAASTAELQLFNFTHSPQTVETITPIFTEAISSDNGAIADANAQALAEIGNNPSETIFINSTLTEAAGEGLNYSATAEATAIGTGYDFFIPKNSTFGFNFDGLLGAIATTDGRSTEQATADSTIVIQIFSGSQPDDLSLIESLAFFGQSDRVNRRTALSVDYSDGFQVNHSNLPLVEFTGNFQRRFHQNTYITLVEAKDSTAQVGRNAANSTQVPTPSVIPALSIVALKLCRKRADTSSTK</sequence>
<evidence type="ECO:0000313" key="2">
    <source>
        <dbReference type="EMBL" id="MBE9031873.1"/>
    </source>
</evidence>
<dbReference type="RefSeq" id="WP_264326700.1">
    <property type="nucleotide sequence ID" value="NZ_JADEXQ010000079.1"/>
</dbReference>
<dbReference type="Proteomes" id="UP000625316">
    <property type="component" value="Unassembled WGS sequence"/>
</dbReference>
<evidence type="ECO:0008006" key="4">
    <source>
        <dbReference type="Google" id="ProtNLM"/>
    </source>
</evidence>
<feature type="chain" id="PRO_5036932048" description="PEP-CTERM sorting domain-containing protein" evidence="1">
    <location>
        <begin position="37"/>
        <end position="279"/>
    </location>
</feature>
<name>A0A928VNJ8_9CYAN</name>
<evidence type="ECO:0000256" key="1">
    <source>
        <dbReference type="SAM" id="SignalP"/>
    </source>
</evidence>
<dbReference type="EMBL" id="JADEXQ010000079">
    <property type="protein sequence ID" value="MBE9031873.1"/>
    <property type="molecule type" value="Genomic_DNA"/>
</dbReference>
<protein>
    <recommendedName>
        <fullName evidence="4">PEP-CTERM sorting domain-containing protein</fullName>
    </recommendedName>
</protein>
<organism evidence="2 3">
    <name type="scientific">Romeriopsis navalis LEGE 11480</name>
    <dbReference type="NCBI Taxonomy" id="2777977"/>
    <lineage>
        <taxon>Bacteria</taxon>
        <taxon>Bacillati</taxon>
        <taxon>Cyanobacteriota</taxon>
        <taxon>Cyanophyceae</taxon>
        <taxon>Leptolyngbyales</taxon>
        <taxon>Leptolyngbyaceae</taxon>
        <taxon>Romeriopsis</taxon>
        <taxon>Romeriopsis navalis</taxon>
    </lineage>
</organism>
<comment type="caution">
    <text evidence="2">The sequence shown here is derived from an EMBL/GenBank/DDBJ whole genome shotgun (WGS) entry which is preliminary data.</text>
</comment>
<evidence type="ECO:0000313" key="3">
    <source>
        <dbReference type="Proteomes" id="UP000625316"/>
    </source>
</evidence>
<keyword evidence="1" id="KW-0732">Signal</keyword>
<feature type="signal peptide" evidence="1">
    <location>
        <begin position="1"/>
        <end position="36"/>
    </location>
</feature>
<keyword evidence="3" id="KW-1185">Reference proteome</keyword>
<dbReference type="AlphaFoldDB" id="A0A928VNJ8"/>
<accession>A0A928VNJ8</accession>
<proteinExistence type="predicted"/>